<dbReference type="SUPFAM" id="SSF57501">
    <property type="entry name" value="Cystine-knot cytokines"/>
    <property type="match status" value="1"/>
</dbReference>
<dbReference type="OrthoDB" id="6359065at2759"/>
<feature type="signal peptide" evidence="5">
    <location>
        <begin position="1"/>
        <end position="17"/>
    </location>
</feature>
<dbReference type="PANTHER" id="PTHR23199">
    <property type="entry name" value="NEUROTROPHIN 1-RELATED"/>
    <property type="match status" value="1"/>
</dbReference>
<evidence type="ECO:0000256" key="3">
    <source>
        <dbReference type="ARBA" id="ARBA00023157"/>
    </source>
</evidence>
<reference evidence="7 8" key="1">
    <citation type="journal article" date="2011" name="Science">
        <title>The ecoresponsive genome of Daphnia pulex.</title>
        <authorList>
            <person name="Colbourne J.K."/>
            <person name="Pfrender M.E."/>
            <person name="Gilbert D."/>
            <person name="Thomas W.K."/>
            <person name="Tucker A."/>
            <person name="Oakley T.H."/>
            <person name="Tokishita S."/>
            <person name="Aerts A."/>
            <person name="Arnold G.J."/>
            <person name="Basu M.K."/>
            <person name="Bauer D.J."/>
            <person name="Caceres C.E."/>
            <person name="Carmel L."/>
            <person name="Casola C."/>
            <person name="Choi J.H."/>
            <person name="Detter J.C."/>
            <person name="Dong Q."/>
            <person name="Dusheyko S."/>
            <person name="Eads B.D."/>
            <person name="Frohlich T."/>
            <person name="Geiler-Samerotte K.A."/>
            <person name="Gerlach D."/>
            <person name="Hatcher P."/>
            <person name="Jogdeo S."/>
            <person name="Krijgsveld J."/>
            <person name="Kriventseva E.V."/>
            <person name="Kultz D."/>
            <person name="Laforsch C."/>
            <person name="Lindquist E."/>
            <person name="Lopez J."/>
            <person name="Manak J.R."/>
            <person name="Muller J."/>
            <person name="Pangilinan J."/>
            <person name="Patwardhan R.P."/>
            <person name="Pitluck S."/>
            <person name="Pritham E.J."/>
            <person name="Rechtsteiner A."/>
            <person name="Rho M."/>
            <person name="Rogozin I.B."/>
            <person name="Sakarya O."/>
            <person name="Salamov A."/>
            <person name="Schaack S."/>
            <person name="Shapiro H."/>
            <person name="Shiga Y."/>
            <person name="Skalitzky C."/>
            <person name="Smith Z."/>
            <person name="Souvorov A."/>
            <person name="Sung W."/>
            <person name="Tang Z."/>
            <person name="Tsuchiya D."/>
            <person name="Tu H."/>
            <person name="Vos H."/>
            <person name="Wang M."/>
            <person name="Wolf Y.I."/>
            <person name="Yamagata H."/>
            <person name="Yamada T."/>
            <person name="Ye Y."/>
            <person name="Shaw J.R."/>
            <person name="Andrews J."/>
            <person name="Crease T.J."/>
            <person name="Tang H."/>
            <person name="Lucas S.M."/>
            <person name="Robertson H.M."/>
            <person name="Bork P."/>
            <person name="Koonin E.V."/>
            <person name="Zdobnov E.M."/>
            <person name="Grigoriev I.V."/>
            <person name="Lynch M."/>
            <person name="Boore J.L."/>
        </authorList>
    </citation>
    <scope>NUCLEOTIDE SEQUENCE [LARGE SCALE GENOMIC DNA]</scope>
</reference>
<keyword evidence="2 5" id="KW-0732">Signal</keyword>
<dbReference type="Proteomes" id="UP000000305">
    <property type="component" value="Unassembled WGS sequence"/>
</dbReference>
<dbReference type="InterPro" id="IPR032104">
    <property type="entry name" value="Spaetzle"/>
</dbReference>
<comment type="subunit">
    <text evidence="1">Homodimer; disulfide-linked.</text>
</comment>
<protein>
    <recommendedName>
        <fullName evidence="6">Spaetzle domain-containing protein</fullName>
    </recommendedName>
</protein>
<evidence type="ECO:0000259" key="6">
    <source>
        <dbReference type="Pfam" id="PF16077"/>
    </source>
</evidence>
<dbReference type="AlphaFoldDB" id="E9G384"/>
<dbReference type="FunFam" id="2.10.90.10:FF:000018">
    <property type="entry name" value="Spatzle 4"/>
    <property type="match status" value="1"/>
</dbReference>
<dbReference type="GO" id="GO:0008083">
    <property type="term" value="F:growth factor activity"/>
    <property type="evidence" value="ECO:0000318"/>
    <property type="project" value="GO_Central"/>
</dbReference>
<evidence type="ECO:0000256" key="2">
    <source>
        <dbReference type="ARBA" id="ARBA00022729"/>
    </source>
</evidence>
<organism evidence="7 8">
    <name type="scientific">Daphnia pulex</name>
    <name type="common">Water flea</name>
    <dbReference type="NCBI Taxonomy" id="6669"/>
    <lineage>
        <taxon>Eukaryota</taxon>
        <taxon>Metazoa</taxon>
        <taxon>Ecdysozoa</taxon>
        <taxon>Arthropoda</taxon>
        <taxon>Crustacea</taxon>
        <taxon>Branchiopoda</taxon>
        <taxon>Diplostraca</taxon>
        <taxon>Cladocera</taxon>
        <taxon>Anomopoda</taxon>
        <taxon>Daphniidae</taxon>
        <taxon>Daphnia</taxon>
    </lineage>
</organism>
<dbReference type="InterPro" id="IPR052444">
    <property type="entry name" value="Spz/Toll_ligand-like"/>
</dbReference>
<dbReference type="STRING" id="6669.E9G384"/>
<dbReference type="GO" id="GO:0005615">
    <property type="term" value="C:extracellular space"/>
    <property type="evidence" value="ECO:0007669"/>
    <property type="project" value="UniProtKB-ARBA"/>
</dbReference>
<dbReference type="GO" id="GO:0045087">
    <property type="term" value="P:innate immune response"/>
    <property type="evidence" value="ECO:0000318"/>
    <property type="project" value="GO_Central"/>
</dbReference>
<gene>
    <name evidence="7" type="ORF">DAPPUDRAFT_237176</name>
</gene>
<name>E9G384_DAPPU</name>
<keyword evidence="4" id="KW-0325">Glycoprotein</keyword>
<dbReference type="KEGG" id="dpx:DAPPUDRAFT_237176"/>
<dbReference type="Gene3D" id="2.10.90.10">
    <property type="entry name" value="Cystine-knot cytokines"/>
    <property type="match status" value="1"/>
</dbReference>
<feature type="chain" id="PRO_5003240566" description="Spaetzle domain-containing protein" evidence="5">
    <location>
        <begin position="18"/>
        <end position="262"/>
    </location>
</feature>
<evidence type="ECO:0000256" key="4">
    <source>
        <dbReference type="ARBA" id="ARBA00023180"/>
    </source>
</evidence>
<dbReference type="PhylomeDB" id="E9G384"/>
<evidence type="ECO:0000313" key="8">
    <source>
        <dbReference type="Proteomes" id="UP000000305"/>
    </source>
</evidence>
<keyword evidence="8" id="KW-1185">Reference proteome</keyword>
<evidence type="ECO:0000256" key="5">
    <source>
        <dbReference type="SAM" id="SignalP"/>
    </source>
</evidence>
<dbReference type="PANTHER" id="PTHR23199:SF12">
    <property type="entry name" value="NEUROTROPHIN 1-RELATED"/>
    <property type="match status" value="1"/>
</dbReference>
<evidence type="ECO:0000313" key="7">
    <source>
        <dbReference type="EMBL" id="EFX85728.1"/>
    </source>
</evidence>
<proteinExistence type="predicted"/>
<keyword evidence="3" id="KW-1015">Disulfide bond</keyword>
<dbReference type="InParanoid" id="E9G384"/>
<evidence type="ECO:0000256" key="1">
    <source>
        <dbReference type="ARBA" id="ARBA00011748"/>
    </source>
</evidence>
<accession>E9G384</accession>
<dbReference type="GO" id="GO:0005576">
    <property type="term" value="C:extracellular region"/>
    <property type="evidence" value="ECO:0000318"/>
    <property type="project" value="GO_Central"/>
</dbReference>
<dbReference type="InterPro" id="IPR029034">
    <property type="entry name" value="Cystine-knot_cytokine"/>
</dbReference>
<dbReference type="GO" id="GO:0021556">
    <property type="term" value="P:central nervous system formation"/>
    <property type="evidence" value="ECO:0000318"/>
    <property type="project" value="GO_Central"/>
</dbReference>
<feature type="domain" description="Spaetzle" evidence="6">
    <location>
        <begin position="159"/>
        <end position="256"/>
    </location>
</feature>
<dbReference type="EMBL" id="GL732531">
    <property type="protein sequence ID" value="EFX85728.1"/>
    <property type="molecule type" value="Genomic_DNA"/>
</dbReference>
<dbReference type="HOGENOM" id="CLU_1062704_0_0_1"/>
<sequence length="262" mass="29933">MKIQGVVFLFLVHLDETAIWSTPLNATGNVLDWQPSAAAITVVQQVHTSVSKLQNNQGNEPIESVFDDLTEILPAVPKVSSHYYKILDIQQDRSQTFCNPAAPPECVDKTFGFCIYDIEYPEDDIKLAIELSELAQKFTYKLINDEIRLELEFENRDSKCPYRSLVIKPIRARNIDGQWRVIVQNVDDILQRERIVLCNGLDEYCENLGHFGPVHCYSSRCSQQYLVRKLLAYDPCNSNRGAFVDSFKLQSACSCRFSRIPC</sequence>
<dbReference type="Pfam" id="PF16077">
    <property type="entry name" value="Spaetzle"/>
    <property type="match status" value="1"/>
</dbReference>
<dbReference type="GO" id="GO:0005121">
    <property type="term" value="F:Toll binding"/>
    <property type="evidence" value="ECO:0000318"/>
    <property type="project" value="GO_Central"/>
</dbReference>